<dbReference type="EMBL" id="BMUT01000019">
    <property type="protein sequence ID" value="GGY08055.1"/>
    <property type="molecule type" value="Genomic_DNA"/>
</dbReference>
<name>A0ABQ2Z8H3_9ACTN</name>
<proteinExistence type="predicted"/>
<dbReference type="Gene3D" id="3.60.10.10">
    <property type="entry name" value="Endonuclease/exonuclease/phosphatase"/>
    <property type="match status" value="1"/>
</dbReference>
<accession>A0ABQ2Z8H3</accession>
<protein>
    <submittedName>
        <fullName evidence="1">Uncharacterized protein</fullName>
    </submittedName>
</protein>
<dbReference type="SUPFAM" id="SSF56219">
    <property type="entry name" value="DNase I-like"/>
    <property type="match status" value="1"/>
</dbReference>
<keyword evidence="2" id="KW-1185">Reference proteome</keyword>
<dbReference type="Proteomes" id="UP000659223">
    <property type="component" value="Unassembled WGS sequence"/>
</dbReference>
<sequence>MTADIFAGTGSSRNPVKCYHSNALQQNAVLYRKDLGIEKSFAEVLSPADIKEPIERRQIICVKSGSRRLLICSAYLTSGNESFPLNVRRKEAAAAKALLARAEYAGYTKFLGGDFDDDPLSAVADNFYDPGYGRGAHGTFKETDSPCGNTIKEGEFVGSVYIWCRSGEATHDSGDKFDYLFVPPSVHVTSSDATSSKVSDHKPLWAEVTL</sequence>
<organism evidence="1 2">
    <name type="scientific">Streptomyces hiroshimensis</name>
    <dbReference type="NCBI Taxonomy" id="66424"/>
    <lineage>
        <taxon>Bacteria</taxon>
        <taxon>Bacillati</taxon>
        <taxon>Actinomycetota</taxon>
        <taxon>Actinomycetes</taxon>
        <taxon>Kitasatosporales</taxon>
        <taxon>Streptomycetaceae</taxon>
        <taxon>Streptomyces</taxon>
    </lineage>
</organism>
<comment type="caution">
    <text evidence="1">The sequence shown here is derived from an EMBL/GenBank/DDBJ whole genome shotgun (WGS) entry which is preliminary data.</text>
</comment>
<dbReference type="InterPro" id="IPR036691">
    <property type="entry name" value="Endo/exonu/phosph_ase_sf"/>
</dbReference>
<gene>
    <name evidence="1" type="ORF">GCM10010324_63740</name>
</gene>
<reference evidence="2" key="1">
    <citation type="journal article" date="2019" name="Int. J. Syst. Evol. Microbiol.">
        <title>The Global Catalogue of Microorganisms (GCM) 10K type strain sequencing project: providing services to taxonomists for standard genome sequencing and annotation.</title>
        <authorList>
            <consortium name="The Broad Institute Genomics Platform"/>
            <consortium name="The Broad Institute Genome Sequencing Center for Infectious Disease"/>
            <person name="Wu L."/>
            <person name="Ma J."/>
        </authorList>
    </citation>
    <scope>NUCLEOTIDE SEQUENCE [LARGE SCALE GENOMIC DNA]</scope>
    <source>
        <strain evidence="2">JCM 4586</strain>
    </source>
</reference>
<evidence type="ECO:0000313" key="2">
    <source>
        <dbReference type="Proteomes" id="UP000659223"/>
    </source>
</evidence>
<evidence type="ECO:0000313" key="1">
    <source>
        <dbReference type="EMBL" id="GGY08055.1"/>
    </source>
</evidence>